<dbReference type="EMBL" id="BOPV01000001">
    <property type="protein sequence ID" value="GIL37975.1"/>
    <property type="molecule type" value="Genomic_DNA"/>
</dbReference>
<dbReference type="RefSeq" id="WP_420240884.1">
    <property type="nucleotide sequence ID" value="NZ_BOPV01000001.1"/>
</dbReference>
<feature type="signal peptide" evidence="1">
    <location>
        <begin position="1"/>
        <end position="22"/>
    </location>
</feature>
<proteinExistence type="predicted"/>
<evidence type="ECO:0000313" key="3">
    <source>
        <dbReference type="EMBL" id="GIL37975.1"/>
    </source>
</evidence>
<evidence type="ECO:0000256" key="1">
    <source>
        <dbReference type="SAM" id="SignalP"/>
    </source>
</evidence>
<accession>A0A8S8X9H6</accession>
<dbReference type="InterPro" id="IPR011059">
    <property type="entry name" value="Metal-dep_hydrolase_composite"/>
</dbReference>
<dbReference type="InterPro" id="IPR023100">
    <property type="entry name" value="D-aminoacylase_insert_dom_sf"/>
</dbReference>
<dbReference type="SUPFAM" id="SSF51556">
    <property type="entry name" value="Metallo-dependent hydrolases"/>
    <property type="match status" value="1"/>
</dbReference>
<organism evidence="3 4">
    <name type="scientific">Roseiterribacter gracilis</name>
    <dbReference type="NCBI Taxonomy" id="2812848"/>
    <lineage>
        <taxon>Bacteria</taxon>
        <taxon>Pseudomonadati</taxon>
        <taxon>Pseudomonadota</taxon>
        <taxon>Alphaproteobacteria</taxon>
        <taxon>Rhodospirillales</taxon>
        <taxon>Roseiterribacteraceae</taxon>
        <taxon>Roseiterribacter</taxon>
    </lineage>
</organism>
<dbReference type="Pfam" id="PF07969">
    <property type="entry name" value="Amidohydro_3"/>
    <property type="match status" value="1"/>
</dbReference>
<dbReference type="Gene3D" id="3.30.1490.130">
    <property type="entry name" value="D-aminoacylase. Domain 3"/>
    <property type="match status" value="1"/>
</dbReference>
<dbReference type="Proteomes" id="UP000681075">
    <property type="component" value="Unassembled WGS sequence"/>
</dbReference>
<evidence type="ECO:0000313" key="4">
    <source>
        <dbReference type="Proteomes" id="UP000681075"/>
    </source>
</evidence>
<keyword evidence="4" id="KW-1185">Reference proteome</keyword>
<feature type="chain" id="PRO_5035736947" evidence="1">
    <location>
        <begin position="23"/>
        <end position="641"/>
    </location>
</feature>
<dbReference type="GO" id="GO:0016812">
    <property type="term" value="F:hydrolase activity, acting on carbon-nitrogen (but not peptide) bonds, in cyclic amides"/>
    <property type="evidence" value="ECO:0007669"/>
    <property type="project" value="TreeGrafter"/>
</dbReference>
<dbReference type="InterPro" id="IPR032466">
    <property type="entry name" value="Metal_Hydrolase"/>
</dbReference>
<dbReference type="AlphaFoldDB" id="A0A8S8X9H6"/>
<keyword evidence="1" id="KW-0732">Signal</keyword>
<dbReference type="PANTHER" id="PTHR11647:SF1">
    <property type="entry name" value="COLLAPSIN RESPONSE MEDIATOR PROTEIN"/>
    <property type="match status" value="1"/>
</dbReference>
<dbReference type="Gene3D" id="2.30.40.10">
    <property type="entry name" value="Urease, subunit C, domain 1"/>
    <property type="match status" value="1"/>
</dbReference>
<sequence>MAKRNLALIVTAIALASCTAFAAETPDLILRHGTILDGSGAPRFQGDVAVTGGRISGIGDLSKLKAKQEIDATGLFVTPGFINIHDHAQIDGVVKAENMLTQGVTTEIINPDGGGIGGTNSTALDQQLAQLSAHGLGTNFGAFIGFNAVWQKVVGDNDRRPSKDEIAYMQDIIVRNLEYGAFGVSAGLDYKPGYFAKTQEVIEIASAARKWRTNFPNHERLTPENGLSSMAGMKETVEISEAAGLYPEITHMKLQGQDQGKTAALFAMLDAATARGHYAPADAYPYVAGATGLGALTIPAWGLEGGRSAFLERAKDPVLRKKMADEATSTLAQRFNGADGTLLPTLGKKLSAYMAEEKIDTSGEAIIHLLEKQNMGAVFFFGNETDLVKILQYPATAIACDCGAVAGRPAGHPRTFGTFPRFLGRYVRDQKIMDWETAIAKTSGLPAATIGLTDRGLLGVGMVADIAVFDPAKIIDNATYENPAVLSDGVRYLLVNGVVALKDGAITDAKAGKPLRRTQNMPTRKLTTGDRSASGTFDLAGGSKAELQLSQKKNANRASGSFSLSGKNALTIKELGVLQAAKGWISFSGRARFADGHEELVTVIVDSANPLAPAGSTSVTIDGDTFHFKGAAPKAQLQVRL</sequence>
<comment type="caution">
    <text evidence="3">The sequence shown here is derived from an EMBL/GenBank/DDBJ whole genome shotgun (WGS) entry which is preliminary data.</text>
</comment>
<gene>
    <name evidence="3" type="ORF">TMPK1_02120</name>
</gene>
<dbReference type="SUPFAM" id="SSF51338">
    <property type="entry name" value="Composite domain of metallo-dependent hydrolases"/>
    <property type="match status" value="1"/>
</dbReference>
<dbReference type="InterPro" id="IPR050378">
    <property type="entry name" value="Metallo-dep_Hydrolases_sf"/>
</dbReference>
<dbReference type="InterPro" id="IPR013108">
    <property type="entry name" value="Amidohydro_3"/>
</dbReference>
<dbReference type="GO" id="GO:0016811">
    <property type="term" value="F:hydrolase activity, acting on carbon-nitrogen (but not peptide) bonds, in linear amides"/>
    <property type="evidence" value="ECO:0007669"/>
    <property type="project" value="InterPro"/>
</dbReference>
<dbReference type="PANTHER" id="PTHR11647">
    <property type="entry name" value="HYDRANTOINASE/DIHYDROPYRIMIDINASE FAMILY MEMBER"/>
    <property type="match status" value="1"/>
</dbReference>
<dbReference type="Gene3D" id="3.20.20.140">
    <property type="entry name" value="Metal-dependent hydrolases"/>
    <property type="match status" value="1"/>
</dbReference>
<reference evidence="3" key="1">
    <citation type="submission" date="2021-02" db="EMBL/GenBank/DDBJ databases">
        <title>Genome sequence of Rhodospirillales sp. strain TMPK1 isolated from soil.</title>
        <authorList>
            <person name="Nakai R."/>
            <person name="Kusada H."/>
            <person name="Tamaki H."/>
        </authorList>
    </citation>
    <scope>NUCLEOTIDE SEQUENCE</scope>
    <source>
        <strain evidence="3">TMPK1</strain>
    </source>
</reference>
<evidence type="ECO:0000259" key="2">
    <source>
        <dbReference type="Pfam" id="PF07969"/>
    </source>
</evidence>
<dbReference type="PROSITE" id="PS51257">
    <property type="entry name" value="PROKAR_LIPOPROTEIN"/>
    <property type="match status" value="1"/>
</dbReference>
<feature type="domain" description="Amidohydrolase 3" evidence="2">
    <location>
        <begin position="409"/>
        <end position="499"/>
    </location>
</feature>
<dbReference type="GO" id="GO:0005829">
    <property type="term" value="C:cytosol"/>
    <property type="evidence" value="ECO:0007669"/>
    <property type="project" value="TreeGrafter"/>
</dbReference>
<protein>
    <submittedName>
        <fullName evidence="3">Aminoacylase</fullName>
    </submittedName>
</protein>
<name>A0A8S8X9H6_9PROT</name>